<keyword evidence="10" id="KW-1185">Reference proteome</keyword>
<comment type="subcellular location">
    <subcellularLocation>
        <location evidence="4">Cell membrane</location>
        <topology evidence="4">Lipid-anchor</topology>
    </subcellularLocation>
</comment>
<evidence type="ECO:0000256" key="3">
    <source>
        <dbReference type="ARBA" id="ARBA00023316"/>
    </source>
</evidence>
<evidence type="ECO:0000259" key="8">
    <source>
        <dbReference type="PROSITE" id="PS51724"/>
    </source>
</evidence>
<dbReference type="EC" id="4.2.2.-" evidence="4"/>
<dbReference type="SUPFAM" id="SSF50685">
    <property type="entry name" value="Barwin-like endoglucanases"/>
    <property type="match status" value="1"/>
</dbReference>
<accession>A0A0E3UMY0</accession>
<keyword evidence="3 4" id="KW-0961">Cell wall biogenesis/degradation</keyword>
<dbReference type="HAMAP" id="MF_02071">
    <property type="entry name" value="RlpA"/>
    <property type="match status" value="1"/>
</dbReference>
<dbReference type="PROSITE" id="PS51724">
    <property type="entry name" value="SPOR"/>
    <property type="match status" value="1"/>
</dbReference>
<dbReference type="InterPro" id="IPR036908">
    <property type="entry name" value="RlpA-like_sf"/>
</dbReference>
<dbReference type="Pfam" id="PF05036">
    <property type="entry name" value="SPOR"/>
    <property type="match status" value="1"/>
</dbReference>
<dbReference type="OrthoDB" id="9779128at2"/>
<dbReference type="InterPro" id="IPR009009">
    <property type="entry name" value="RlpA-like_DPBB"/>
</dbReference>
<proteinExistence type="inferred from homology"/>
<dbReference type="NCBIfam" id="TIGR00413">
    <property type="entry name" value="rlpA"/>
    <property type="match status" value="1"/>
</dbReference>
<dbReference type="PANTHER" id="PTHR34183">
    <property type="entry name" value="ENDOLYTIC PEPTIDOGLYCAN TRANSGLYCOSYLASE RLPA"/>
    <property type="match status" value="1"/>
</dbReference>
<dbReference type="RefSeq" id="WP_052631308.1">
    <property type="nucleotide sequence ID" value="NZ_CP011144.1"/>
</dbReference>
<keyword evidence="4" id="KW-0472">Membrane</keyword>
<dbReference type="Gene3D" id="3.30.70.1070">
    <property type="entry name" value="Sporulation related repeat"/>
    <property type="match status" value="1"/>
</dbReference>
<evidence type="ECO:0000313" key="10">
    <source>
        <dbReference type="Proteomes" id="UP000033067"/>
    </source>
</evidence>
<comment type="similarity">
    <text evidence="4 5">Belongs to the RlpA family.</text>
</comment>
<dbReference type="KEGG" id="psuw:WQ53_06485"/>
<dbReference type="GO" id="GO:0000270">
    <property type="term" value="P:peptidoglycan metabolic process"/>
    <property type="evidence" value="ECO:0007669"/>
    <property type="project" value="UniProtKB-UniRule"/>
</dbReference>
<dbReference type="FunFam" id="2.40.40.10:FF:000003">
    <property type="entry name" value="Endolytic peptidoglycan transglycosylase RlpA"/>
    <property type="match status" value="1"/>
</dbReference>
<dbReference type="InterPro" id="IPR034718">
    <property type="entry name" value="RlpA"/>
</dbReference>
<dbReference type="AlphaFoldDB" id="A0A0E3UMY0"/>
<gene>
    <name evidence="4" type="primary">rlpA</name>
    <name evidence="9" type="ORF">WQ53_06485</name>
</gene>
<dbReference type="Pfam" id="PF03330">
    <property type="entry name" value="DPBB_1"/>
    <property type="match status" value="1"/>
</dbReference>
<reference evidence="9 10" key="1">
    <citation type="journal article" date="2015" name="Genome Announc.">
        <title>Complete Genome Sequence of Pseudoxanthomonas suwonensis Strain J1, a Cellulose-Degrading Bacterium Isolated from Leaf- and Wood-Enriched Soil.</title>
        <authorList>
            <person name="Hou L."/>
            <person name="Jiang J."/>
            <person name="Xu Z."/>
            <person name="Zhou Y."/>
            <person name="Leung F.C."/>
        </authorList>
    </citation>
    <scope>NUCLEOTIDE SEQUENCE [LARGE SCALE GENOMIC DNA]</scope>
    <source>
        <strain evidence="9 10">J1</strain>
    </source>
</reference>
<dbReference type="EMBL" id="CP011144">
    <property type="protein sequence ID" value="AKC86465.1"/>
    <property type="molecule type" value="Genomic_DNA"/>
</dbReference>
<keyword evidence="4" id="KW-0449">Lipoprotein</keyword>
<evidence type="ECO:0000256" key="1">
    <source>
        <dbReference type="ARBA" id="ARBA00022729"/>
    </source>
</evidence>
<evidence type="ECO:0000256" key="2">
    <source>
        <dbReference type="ARBA" id="ARBA00023239"/>
    </source>
</evidence>
<dbReference type="GO" id="GO:0008932">
    <property type="term" value="F:lytic endotransglycosylase activity"/>
    <property type="evidence" value="ECO:0007669"/>
    <property type="project" value="UniProtKB-UniRule"/>
</dbReference>
<evidence type="ECO:0000256" key="7">
    <source>
        <dbReference type="SAM" id="SignalP"/>
    </source>
</evidence>
<feature type="domain" description="SPOR" evidence="8">
    <location>
        <begin position="323"/>
        <end position="401"/>
    </location>
</feature>
<dbReference type="PANTHER" id="PTHR34183:SF1">
    <property type="entry name" value="ENDOLYTIC PEPTIDOGLYCAN TRANSGLYCOSYLASE RLPA"/>
    <property type="match status" value="1"/>
</dbReference>
<organism evidence="9 10">
    <name type="scientific">Pseudoxanthomonas suwonensis</name>
    <dbReference type="NCBI Taxonomy" id="314722"/>
    <lineage>
        <taxon>Bacteria</taxon>
        <taxon>Pseudomonadati</taxon>
        <taxon>Pseudomonadota</taxon>
        <taxon>Gammaproteobacteria</taxon>
        <taxon>Lysobacterales</taxon>
        <taxon>Lysobacteraceae</taxon>
        <taxon>Pseudoxanthomonas</taxon>
    </lineage>
</organism>
<dbReference type="GO" id="GO:0071555">
    <property type="term" value="P:cell wall organization"/>
    <property type="evidence" value="ECO:0007669"/>
    <property type="project" value="UniProtKB-KW"/>
</dbReference>
<comment type="function">
    <text evidence="4">Lytic transglycosylase with a strong preference for naked glycan strands that lack stem peptides.</text>
</comment>
<feature type="signal peptide" evidence="7">
    <location>
        <begin position="1"/>
        <end position="23"/>
    </location>
</feature>
<dbReference type="GO" id="GO:0009279">
    <property type="term" value="C:cell outer membrane"/>
    <property type="evidence" value="ECO:0007669"/>
    <property type="project" value="TreeGrafter"/>
</dbReference>
<dbReference type="CDD" id="cd22268">
    <property type="entry name" value="DPBB_RlpA-like"/>
    <property type="match status" value="1"/>
</dbReference>
<keyword evidence="1 7" id="KW-0732">Signal</keyword>
<keyword evidence="4" id="KW-0564">Palmitate</keyword>
<keyword evidence="2 4" id="KW-0456">Lyase</keyword>
<feature type="region of interest" description="Disordered" evidence="6">
    <location>
        <begin position="229"/>
        <end position="259"/>
    </location>
</feature>
<dbReference type="InterPro" id="IPR012997">
    <property type="entry name" value="RplA"/>
</dbReference>
<evidence type="ECO:0000256" key="6">
    <source>
        <dbReference type="SAM" id="MobiDB-lite"/>
    </source>
</evidence>
<evidence type="ECO:0000256" key="4">
    <source>
        <dbReference type="HAMAP-Rule" id="MF_02071"/>
    </source>
</evidence>
<name>A0A0E3UMY0_9GAMM</name>
<dbReference type="PROSITE" id="PS51257">
    <property type="entry name" value="PROKAR_LIPOPROTEIN"/>
    <property type="match status" value="1"/>
</dbReference>
<evidence type="ECO:0000313" key="9">
    <source>
        <dbReference type="EMBL" id="AKC86465.1"/>
    </source>
</evidence>
<sequence length="401" mass="40972">MNGWRPRAVPRLAVLALAVLALAACGSVPKKPTAGAPGKPVAGAKAGKAVAGVPADCSGVSPYAPAQEDPSTRGDYVAGGLYKPGVRDTTPEYVPNVACIPEPIVTDEPRSPVGNRSPYTVLGKQYYVMDRPKGYVEQGTASYYGAKFHGRRTSNQEVYDMYAFTAAHKTLPLPSFARVTNLDNGQSVVVRVNDRGPFHEGRVVDLSYAAAVKLGIIARGTGRVEVRALAPGDPDLPRQAGAAPKREPARPAPVAATTAAATPATGLDHLVQALPSSTGPAAPAPGVAMVPTAATGTVADATAPAGPLPVPQSGSYAPAGNPPPAAAAPVLQVASFSSLDNARRALDRLLAAGIPGARLDDVVTGGRTFWRLRVAPGGADATELAGRIAGLGFGTPQLVRE</sequence>
<feature type="chain" id="PRO_5009983490" description="Endolytic peptidoglycan transglycosylase RlpA" evidence="7">
    <location>
        <begin position="24"/>
        <end position="401"/>
    </location>
</feature>
<dbReference type="GO" id="GO:0005886">
    <property type="term" value="C:plasma membrane"/>
    <property type="evidence" value="ECO:0007669"/>
    <property type="project" value="UniProtKB-SubCell"/>
</dbReference>
<keyword evidence="4" id="KW-1003">Cell membrane</keyword>
<dbReference type="PATRIC" id="fig|314722.6.peg.1386"/>
<dbReference type="InterPro" id="IPR007730">
    <property type="entry name" value="SPOR-like_dom"/>
</dbReference>
<dbReference type="SUPFAM" id="SSF110997">
    <property type="entry name" value="Sporulation related repeat"/>
    <property type="match status" value="1"/>
</dbReference>
<dbReference type="GO" id="GO:0042834">
    <property type="term" value="F:peptidoglycan binding"/>
    <property type="evidence" value="ECO:0007669"/>
    <property type="project" value="InterPro"/>
</dbReference>
<protein>
    <recommendedName>
        <fullName evidence="4">Endolytic peptidoglycan transglycosylase RlpA</fullName>
        <ecNumber evidence="4">4.2.2.-</ecNumber>
    </recommendedName>
</protein>
<dbReference type="InterPro" id="IPR036680">
    <property type="entry name" value="SPOR-like_sf"/>
</dbReference>
<dbReference type="Gene3D" id="2.40.40.10">
    <property type="entry name" value="RlpA-like domain"/>
    <property type="match status" value="1"/>
</dbReference>
<evidence type="ECO:0000256" key="5">
    <source>
        <dbReference type="RuleBase" id="RU003495"/>
    </source>
</evidence>
<dbReference type="Proteomes" id="UP000033067">
    <property type="component" value="Chromosome"/>
</dbReference>